<sequence>MEIVESETKKQDDVEVLVEQIKEMKQKIETFEKKRDETSEEPYIEVVSEVTSKEEENPQLNALPPPPVYTKAGGQSVENITNPEKFAKEENKAELEKVRTGNFQQPATNPKDRVKYRRGLGKCGQALNKALKEGKYVIDYQYRRVSLLSPCVQKYLAHMVPTLDEEVALMTMELINCIYDEAGLEIETIRYYELQFHVMQANLPEKPWNIFEVQLTEWTMTRPPWKKYEAVVWACRCLFIKLSQLGRITQIFTGFYYQAHAFIMMKLQREYNARQAGLGNNYQRLMPVKGSGTSIYYSKGCN</sequence>
<proteinExistence type="predicted"/>
<feature type="coiled-coil region" evidence="1">
    <location>
        <begin position="7"/>
        <end position="41"/>
    </location>
</feature>
<evidence type="ECO:0000256" key="1">
    <source>
        <dbReference type="SAM" id="Coils"/>
    </source>
</evidence>
<evidence type="ECO:0000313" key="3">
    <source>
        <dbReference type="Proteomes" id="UP000887565"/>
    </source>
</evidence>
<organism evidence="3 4">
    <name type="scientific">Romanomermis culicivorax</name>
    <name type="common">Nematode worm</name>
    <dbReference type="NCBI Taxonomy" id="13658"/>
    <lineage>
        <taxon>Eukaryota</taxon>
        <taxon>Metazoa</taxon>
        <taxon>Ecdysozoa</taxon>
        <taxon>Nematoda</taxon>
        <taxon>Enoplea</taxon>
        <taxon>Dorylaimia</taxon>
        <taxon>Mermithida</taxon>
        <taxon>Mermithoidea</taxon>
        <taxon>Mermithidae</taxon>
        <taxon>Romanomermis</taxon>
    </lineage>
</organism>
<name>A0A915HNR4_ROMCU</name>
<feature type="region of interest" description="Disordered" evidence="2">
    <location>
        <begin position="49"/>
        <end position="68"/>
    </location>
</feature>
<evidence type="ECO:0000313" key="4">
    <source>
        <dbReference type="WBParaSite" id="nRc.2.0.1.t02992-RA"/>
    </source>
</evidence>
<dbReference type="AlphaFoldDB" id="A0A915HNR4"/>
<reference evidence="4" key="1">
    <citation type="submission" date="2022-11" db="UniProtKB">
        <authorList>
            <consortium name="WormBaseParasite"/>
        </authorList>
    </citation>
    <scope>IDENTIFICATION</scope>
</reference>
<protein>
    <submittedName>
        <fullName evidence="4">Uncharacterized protein</fullName>
    </submittedName>
</protein>
<keyword evidence="1" id="KW-0175">Coiled coil</keyword>
<evidence type="ECO:0000256" key="2">
    <source>
        <dbReference type="SAM" id="MobiDB-lite"/>
    </source>
</evidence>
<dbReference type="WBParaSite" id="nRc.2.0.1.t02992-RA">
    <property type="protein sequence ID" value="nRc.2.0.1.t02992-RA"/>
    <property type="gene ID" value="nRc.2.0.1.g02992"/>
</dbReference>
<dbReference type="Proteomes" id="UP000887565">
    <property type="component" value="Unplaced"/>
</dbReference>
<accession>A0A915HNR4</accession>
<keyword evidence="3" id="KW-1185">Reference proteome</keyword>